<comment type="caution">
    <text evidence="2">The sequence shown here is derived from an EMBL/GenBank/DDBJ whole genome shotgun (WGS) entry which is preliminary data.</text>
</comment>
<accession>A0ABT2QRQ2</accession>
<name>A0ABT2QRQ2_9STAP</name>
<dbReference type="Proteomes" id="UP001209553">
    <property type="component" value="Unassembled WGS sequence"/>
</dbReference>
<sequence>MDRDFISPLISIIALIVAILIFIVALVGHHHLLAFFGLVLIILQAVKIYFNYKKNIQNQDNRRY</sequence>
<dbReference type="RefSeq" id="WP_262856303.1">
    <property type="nucleotide sequence ID" value="NZ_JAOPKZ010000013.1"/>
</dbReference>
<organism evidence="2 3">
    <name type="scientific">Staphylococcus marylandisciuri</name>
    <dbReference type="NCBI Taxonomy" id="2981529"/>
    <lineage>
        <taxon>Bacteria</taxon>
        <taxon>Bacillati</taxon>
        <taxon>Bacillota</taxon>
        <taxon>Bacilli</taxon>
        <taxon>Bacillales</taxon>
        <taxon>Staphylococcaceae</taxon>
        <taxon>Staphylococcus</taxon>
    </lineage>
</organism>
<keyword evidence="1" id="KW-0812">Transmembrane</keyword>
<dbReference type="EMBL" id="JAOPKZ010000013">
    <property type="protein sequence ID" value="MCU5746653.1"/>
    <property type="molecule type" value="Genomic_DNA"/>
</dbReference>
<protein>
    <submittedName>
        <fullName evidence="2">Uncharacterized protein</fullName>
    </submittedName>
</protein>
<reference evidence="2 3" key="1">
    <citation type="journal article" date="2023" name="Int. J. Syst. Evol. Microbiol.">
        <title>Streptococcus sciuri sp. nov., Staphylococcus marylandisciuri sp. nov. and Staphylococcus americanisciuri sp. nov., isolated from faeces of eastern grey squirrel (Sciurus carolinensis).</title>
        <authorList>
            <person name="Volokhov D.V."/>
            <person name="Zagorodnyaya T.A."/>
            <person name="Furtak V.A."/>
            <person name="Nattanmai G."/>
            <person name="Randall L."/>
            <person name="Jose S."/>
            <person name="Gao Y."/>
            <person name="Eisenberg T."/>
            <person name="Delmonte P."/>
            <person name="Blom J."/>
            <person name="Mitchell K.K."/>
        </authorList>
    </citation>
    <scope>NUCLEOTIDE SEQUENCE [LARGE SCALE GENOMIC DNA]</scope>
    <source>
        <strain evidence="2 3">SQ8-PEA</strain>
    </source>
</reference>
<keyword evidence="1" id="KW-1133">Transmembrane helix</keyword>
<keyword evidence="1" id="KW-0472">Membrane</keyword>
<evidence type="ECO:0000313" key="3">
    <source>
        <dbReference type="Proteomes" id="UP001209553"/>
    </source>
</evidence>
<feature type="transmembrane region" description="Helical" evidence="1">
    <location>
        <begin position="7"/>
        <end position="27"/>
    </location>
</feature>
<gene>
    <name evidence="2" type="ORF">N9R04_08015</name>
</gene>
<keyword evidence="3" id="KW-1185">Reference proteome</keyword>
<evidence type="ECO:0000256" key="1">
    <source>
        <dbReference type="SAM" id="Phobius"/>
    </source>
</evidence>
<feature type="transmembrane region" description="Helical" evidence="1">
    <location>
        <begin position="33"/>
        <end position="52"/>
    </location>
</feature>
<proteinExistence type="predicted"/>
<evidence type="ECO:0000313" key="2">
    <source>
        <dbReference type="EMBL" id="MCU5746653.1"/>
    </source>
</evidence>